<dbReference type="VEuPathDB" id="VectorBase:HLOH_065262"/>
<gene>
    <name evidence="11" type="ORF">HPB48_004830</name>
</gene>
<evidence type="ECO:0000256" key="7">
    <source>
        <dbReference type="ARBA" id="ARBA00022989"/>
    </source>
</evidence>
<comment type="subcellular location">
    <subcellularLocation>
        <location evidence="1 10">Golgi apparatus membrane</location>
        <topology evidence="1 10">Single-pass type II membrane protein</topology>
    </subcellularLocation>
</comment>
<dbReference type="Proteomes" id="UP000821853">
    <property type="component" value="Chromosome 2"/>
</dbReference>
<evidence type="ECO:0000256" key="2">
    <source>
        <dbReference type="ARBA" id="ARBA00008661"/>
    </source>
</evidence>
<dbReference type="OMA" id="TAFNWTG"/>
<dbReference type="Gene3D" id="3.90.550.50">
    <property type="match status" value="1"/>
</dbReference>
<dbReference type="PANTHER" id="PTHR11214:SF376">
    <property type="entry name" value="HEXOSYLTRANSFERASE"/>
    <property type="match status" value="1"/>
</dbReference>
<reference evidence="11 12" key="1">
    <citation type="journal article" date="2020" name="Cell">
        <title>Large-Scale Comparative Analyses of Tick Genomes Elucidate Their Genetic Diversity and Vector Capacities.</title>
        <authorList>
            <consortium name="Tick Genome and Microbiome Consortium (TIGMIC)"/>
            <person name="Jia N."/>
            <person name="Wang J."/>
            <person name="Shi W."/>
            <person name="Du L."/>
            <person name="Sun Y."/>
            <person name="Zhan W."/>
            <person name="Jiang J.F."/>
            <person name="Wang Q."/>
            <person name="Zhang B."/>
            <person name="Ji P."/>
            <person name="Bell-Sakyi L."/>
            <person name="Cui X.M."/>
            <person name="Yuan T.T."/>
            <person name="Jiang B.G."/>
            <person name="Yang W.F."/>
            <person name="Lam T.T."/>
            <person name="Chang Q.C."/>
            <person name="Ding S.J."/>
            <person name="Wang X.J."/>
            <person name="Zhu J.G."/>
            <person name="Ruan X.D."/>
            <person name="Zhao L."/>
            <person name="Wei J.T."/>
            <person name="Ye R.Z."/>
            <person name="Que T.C."/>
            <person name="Du C.H."/>
            <person name="Zhou Y.H."/>
            <person name="Cheng J.X."/>
            <person name="Dai P.F."/>
            <person name="Guo W.B."/>
            <person name="Han X.H."/>
            <person name="Huang E.J."/>
            <person name="Li L.F."/>
            <person name="Wei W."/>
            <person name="Gao Y.C."/>
            <person name="Liu J.Z."/>
            <person name="Shao H.Z."/>
            <person name="Wang X."/>
            <person name="Wang C.C."/>
            <person name="Yang T.C."/>
            <person name="Huo Q.B."/>
            <person name="Li W."/>
            <person name="Chen H.Y."/>
            <person name="Chen S.E."/>
            <person name="Zhou L.G."/>
            <person name="Ni X.B."/>
            <person name="Tian J.H."/>
            <person name="Sheng Y."/>
            <person name="Liu T."/>
            <person name="Pan Y.S."/>
            <person name="Xia L.Y."/>
            <person name="Li J."/>
            <person name="Zhao F."/>
            <person name="Cao W.C."/>
        </authorList>
    </citation>
    <scope>NUCLEOTIDE SEQUENCE [LARGE SCALE GENOMIC DNA]</scope>
    <source>
        <strain evidence="11">HaeL-2018</strain>
    </source>
</reference>
<keyword evidence="5" id="KW-0812">Transmembrane</keyword>
<keyword evidence="3 10" id="KW-0328">Glycosyltransferase</keyword>
<evidence type="ECO:0000256" key="6">
    <source>
        <dbReference type="ARBA" id="ARBA00022968"/>
    </source>
</evidence>
<keyword evidence="8 10" id="KW-0333">Golgi apparatus</keyword>
<comment type="caution">
    <text evidence="11">The sequence shown here is derived from an EMBL/GenBank/DDBJ whole genome shotgun (WGS) entry which is preliminary data.</text>
</comment>
<accession>A0A9J6FL11</accession>
<evidence type="ECO:0000256" key="4">
    <source>
        <dbReference type="ARBA" id="ARBA00022679"/>
    </source>
</evidence>
<dbReference type="Pfam" id="PF01762">
    <property type="entry name" value="Galactosyl_T"/>
    <property type="match status" value="1"/>
</dbReference>
<evidence type="ECO:0000256" key="9">
    <source>
        <dbReference type="ARBA" id="ARBA00023136"/>
    </source>
</evidence>
<dbReference type="AlphaFoldDB" id="A0A9J6FL11"/>
<protein>
    <recommendedName>
        <fullName evidence="10">Hexosyltransferase</fullName>
        <ecNumber evidence="10">2.4.1.-</ecNumber>
    </recommendedName>
</protein>
<sequence length="364" mass="42567">MEYWSHEVFQGALREHEQFERTRLPHRGGWAVEARCREAIDVLFFVHACSRQWGRRMALRDSLVEEAAMKRFNWTAVFFVGRTANDPLLDAWLNLEADALGDLVVFPIKDSYWTVTPKWLAGMHWVVDHCPNVPVVVKLDDDVAVHPFKLSRYLREEFPKQPERLHCHVVDGQPVSRNPRGRYFVRTKDAPMQRYFRYCSGLGVIMSFDVMRKLLRASPKVHPYPTDDAYVTGDLARLQGVGHVDIHRLYVPGEKPARSCFFVGYCTFMHLGAVGVEWLVEDAVLTLDSRVSWSVVLWNRMAHVGETLDLSLRLKTHDYRVAFQKTRAALVKRRRRRKRKGRLHRLDTARRMSRKIVYLDAQRR</sequence>
<dbReference type="GO" id="GO:0006493">
    <property type="term" value="P:protein O-linked glycosylation"/>
    <property type="evidence" value="ECO:0007669"/>
    <property type="project" value="TreeGrafter"/>
</dbReference>
<evidence type="ECO:0000256" key="5">
    <source>
        <dbReference type="ARBA" id="ARBA00022692"/>
    </source>
</evidence>
<dbReference type="GO" id="GO:0000139">
    <property type="term" value="C:Golgi membrane"/>
    <property type="evidence" value="ECO:0007669"/>
    <property type="project" value="UniProtKB-SubCell"/>
</dbReference>
<evidence type="ECO:0000256" key="1">
    <source>
        <dbReference type="ARBA" id="ARBA00004323"/>
    </source>
</evidence>
<evidence type="ECO:0000313" key="11">
    <source>
        <dbReference type="EMBL" id="KAH9366926.1"/>
    </source>
</evidence>
<keyword evidence="6" id="KW-0735">Signal-anchor</keyword>
<keyword evidence="12" id="KW-1185">Reference proteome</keyword>
<evidence type="ECO:0000256" key="3">
    <source>
        <dbReference type="ARBA" id="ARBA00022676"/>
    </source>
</evidence>
<organism evidence="11 12">
    <name type="scientific">Haemaphysalis longicornis</name>
    <name type="common">Bush tick</name>
    <dbReference type="NCBI Taxonomy" id="44386"/>
    <lineage>
        <taxon>Eukaryota</taxon>
        <taxon>Metazoa</taxon>
        <taxon>Ecdysozoa</taxon>
        <taxon>Arthropoda</taxon>
        <taxon>Chelicerata</taxon>
        <taxon>Arachnida</taxon>
        <taxon>Acari</taxon>
        <taxon>Parasitiformes</taxon>
        <taxon>Ixodida</taxon>
        <taxon>Ixodoidea</taxon>
        <taxon>Ixodidae</taxon>
        <taxon>Haemaphysalinae</taxon>
        <taxon>Haemaphysalis</taxon>
    </lineage>
</organism>
<proteinExistence type="inferred from homology"/>
<name>A0A9J6FL11_HAELO</name>
<evidence type="ECO:0000256" key="10">
    <source>
        <dbReference type="RuleBase" id="RU363063"/>
    </source>
</evidence>
<dbReference type="PANTHER" id="PTHR11214">
    <property type="entry name" value="BETA-1,3-N-ACETYLGLUCOSAMINYLTRANSFERASE"/>
    <property type="match status" value="1"/>
</dbReference>
<keyword evidence="7" id="KW-1133">Transmembrane helix</keyword>
<dbReference type="EMBL" id="JABSTR010000004">
    <property type="protein sequence ID" value="KAH9366926.1"/>
    <property type="molecule type" value="Genomic_DNA"/>
</dbReference>
<evidence type="ECO:0000256" key="8">
    <source>
        <dbReference type="ARBA" id="ARBA00023034"/>
    </source>
</evidence>
<dbReference type="GO" id="GO:0016758">
    <property type="term" value="F:hexosyltransferase activity"/>
    <property type="evidence" value="ECO:0007669"/>
    <property type="project" value="InterPro"/>
</dbReference>
<keyword evidence="4" id="KW-0808">Transferase</keyword>
<dbReference type="EC" id="2.4.1.-" evidence="10"/>
<dbReference type="InterPro" id="IPR002659">
    <property type="entry name" value="Glyco_trans_31"/>
</dbReference>
<keyword evidence="9" id="KW-0472">Membrane</keyword>
<comment type="similarity">
    <text evidence="2 10">Belongs to the glycosyltransferase 31 family.</text>
</comment>
<evidence type="ECO:0000313" key="12">
    <source>
        <dbReference type="Proteomes" id="UP000821853"/>
    </source>
</evidence>
<dbReference type="OrthoDB" id="2139606at2759"/>